<feature type="transmembrane region" description="Helical" evidence="7">
    <location>
        <begin position="397"/>
        <end position="416"/>
    </location>
</feature>
<feature type="transmembrane region" description="Helical" evidence="7">
    <location>
        <begin position="371"/>
        <end position="391"/>
    </location>
</feature>
<accession>A0ABW2NZV4</accession>
<evidence type="ECO:0000256" key="4">
    <source>
        <dbReference type="ARBA" id="ARBA00022692"/>
    </source>
</evidence>
<evidence type="ECO:0000259" key="8">
    <source>
        <dbReference type="PROSITE" id="PS50850"/>
    </source>
</evidence>
<dbReference type="SUPFAM" id="SSF103473">
    <property type="entry name" value="MFS general substrate transporter"/>
    <property type="match status" value="1"/>
</dbReference>
<comment type="caution">
    <text evidence="9">The sequence shown here is derived from an EMBL/GenBank/DDBJ whole genome shotgun (WGS) entry which is preliminary data.</text>
</comment>
<sequence>MNGLTAAAAPAASRSRGRWGLLRDRDFRLLWVGETTSGFGSSLTSVALPLVAITALHATTLEVALLTAAAWVPWVIIGLPAGAWVDRLPRRPVMLTCDAVSFLLFLSIPVAAWQGVLTVGHLLAVALLTGTAKVFFQTSYQVYLPSIVVPADLPEGNAKLQGGESAVEVVGPGAAGLVAQVFGAVTALLADAASFVVSALCLLGIRAREAPVSRERRATTLRREIGEGLRFVARDPYLRVLTVFGAASNLGLMGYQAILVVFLVRDVGVGPGAVGGLMAVMSVGGLAGAASATWVSRRLGSARAMIVFEALGAPFGLLIPLAHRGPWLAVAVAGGFVLVTGVVAGNIIKAGFRQTYVPRHLLGRVSVSMQFVNYGTIPLGALLGGALGGTIGTRPSMWVVTAGLALTGLILLIGPLRHRRDLPASPDHP</sequence>
<evidence type="ECO:0000256" key="3">
    <source>
        <dbReference type="ARBA" id="ARBA00022475"/>
    </source>
</evidence>
<dbReference type="Pfam" id="PF05977">
    <property type="entry name" value="MFS_3"/>
    <property type="match status" value="1"/>
</dbReference>
<proteinExistence type="predicted"/>
<dbReference type="InterPro" id="IPR036259">
    <property type="entry name" value="MFS_trans_sf"/>
</dbReference>
<dbReference type="InterPro" id="IPR010290">
    <property type="entry name" value="TM_effector"/>
</dbReference>
<dbReference type="PANTHER" id="PTHR23513">
    <property type="entry name" value="INTEGRAL MEMBRANE EFFLUX PROTEIN-RELATED"/>
    <property type="match status" value="1"/>
</dbReference>
<gene>
    <name evidence="9" type="ORF">ACFQSB_11920</name>
</gene>
<dbReference type="Proteomes" id="UP001596496">
    <property type="component" value="Unassembled WGS sequence"/>
</dbReference>
<dbReference type="CDD" id="cd06173">
    <property type="entry name" value="MFS_MefA_like"/>
    <property type="match status" value="1"/>
</dbReference>
<feature type="transmembrane region" description="Helical" evidence="7">
    <location>
        <begin position="302"/>
        <end position="321"/>
    </location>
</feature>
<evidence type="ECO:0000256" key="7">
    <source>
        <dbReference type="SAM" id="Phobius"/>
    </source>
</evidence>
<dbReference type="PANTHER" id="PTHR23513:SF6">
    <property type="entry name" value="MAJOR FACILITATOR SUPERFAMILY ASSOCIATED DOMAIN-CONTAINING PROTEIN"/>
    <property type="match status" value="1"/>
</dbReference>
<feature type="transmembrane region" description="Helical" evidence="7">
    <location>
        <begin position="276"/>
        <end position="295"/>
    </location>
</feature>
<evidence type="ECO:0000256" key="2">
    <source>
        <dbReference type="ARBA" id="ARBA00022448"/>
    </source>
</evidence>
<dbReference type="PROSITE" id="PS50850">
    <property type="entry name" value="MFS"/>
    <property type="match status" value="1"/>
</dbReference>
<feature type="transmembrane region" description="Helical" evidence="7">
    <location>
        <begin position="240"/>
        <end position="264"/>
    </location>
</feature>
<reference evidence="10" key="1">
    <citation type="journal article" date="2019" name="Int. J. Syst. Evol. Microbiol.">
        <title>The Global Catalogue of Microorganisms (GCM) 10K type strain sequencing project: providing services to taxonomists for standard genome sequencing and annotation.</title>
        <authorList>
            <consortium name="The Broad Institute Genomics Platform"/>
            <consortium name="The Broad Institute Genome Sequencing Center for Infectious Disease"/>
            <person name="Wu L."/>
            <person name="Ma J."/>
        </authorList>
    </citation>
    <scope>NUCLEOTIDE SEQUENCE [LARGE SCALE GENOMIC DNA]</scope>
    <source>
        <strain evidence="10">CECT 7649</strain>
    </source>
</reference>
<keyword evidence="5 7" id="KW-1133">Transmembrane helix</keyword>
<feature type="domain" description="Major facilitator superfamily (MFS) profile" evidence="8">
    <location>
        <begin position="235"/>
        <end position="429"/>
    </location>
</feature>
<keyword evidence="4 7" id="KW-0812">Transmembrane</keyword>
<feature type="transmembrane region" description="Helical" evidence="7">
    <location>
        <begin position="38"/>
        <end position="56"/>
    </location>
</feature>
<dbReference type="RefSeq" id="WP_380826281.1">
    <property type="nucleotide sequence ID" value="NZ_JBHTCG010000006.1"/>
</dbReference>
<feature type="transmembrane region" description="Helical" evidence="7">
    <location>
        <begin position="63"/>
        <end position="81"/>
    </location>
</feature>
<keyword evidence="2" id="KW-0813">Transport</keyword>
<keyword evidence="10" id="KW-1185">Reference proteome</keyword>
<organism evidence="9 10">
    <name type="scientific">Sphaerisporangium rhizosphaerae</name>
    <dbReference type="NCBI Taxonomy" id="2269375"/>
    <lineage>
        <taxon>Bacteria</taxon>
        <taxon>Bacillati</taxon>
        <taxon>Actinomycetota</taxon>
        <taxon>Actinomycetes</taxon>
        <taxon>Streptosporangiales</taxon>
        <taxon>Streptosporangiaceae</taxon>
        <taxon>Sphaerisporangium</taxon>
    </lineage>
</organism>
<dbReference type="EMBL" id="JBHTCG010000006">
    <property type="protein sequence ID" value="MFC7382916.1"/>
    <property type="molecule type" value="Genomic_DNA"/>
</dbReference>
<feature type="transmembrane region" description="Helical" evidence="7">
    <location>
        <begin position="181"/>
        <end position="205"/>
    </location>
</feature>
<keyword evidence="6 7" id="KW-0472">Membrane</keyword>
<evidence type="ECO:0000256" key="6">
    <source>
        <dbReference type="ARBA" id="ARBA00023136"/>
    </source>
</evidence>
<comment type="subcellular location">
    <subcellularLocation>
        <location evidence="1">Cell membrane</location>
        <topology evidence="1">Multi-pass membrane protein</topology>
    </subcellularLocation>
</comment>
<dbReference type="Gene3D" id="1.20.1250.20">
    <property type="entry name" value="MFS general substrate transporter like domains"/>
    <property type="match status" value="1"/>
</dbReference>
<feature type="transmembrane region" description="Helical" evidence="7">
    <location>
        <begin position="327"/>
        <end position="350"/>
    </location>
</feature>
<name>A0ABW2NZV4_9ACTN</name>
<evidence type="ECO:0000256" key="5">
    <source>
        <dbReference type="ARBA" id="ARBA00022989"/>
    </source>
</evidence>
<dbReference type="InterPro" id="IPR020846">
    <property type="entry name" value="MFS_dom"/>
</dbReference>
<protein>
    <submittedName>
        <fullName evidence="9">MFS transporter</fullName>
    </submittedName>
</protein>
<evidence type="ECO:0000256" key="1">
    <source>
        <dbReference type="ARBA" id="ARBA00004651"/>
    </source>
</evidence>
<evidence type="ECO:0000313" key="9">
    <source>
        <dbReference type="EMBL" id="MFC7382916.1"/>
    </source>
</evidence>
<keyword evidence="3" id="KW-1003">Cell membrane</keyword>
<evidence type="ECO:0000313" key="10">
    <source>
        <dbReference type="Proteomes" id="UP001596496"/>
    </source>
</evidence>